<dbReference type="AlphaFoldDB" id="A0A2M9G2D6"/>
<sequence>MSNGEKLLQREPVQRVQNALREAGLDTAIRALSETARTAQDAARSLDCELGAIVKSLVFRAGDKAVMALIAGDRTCDTDALREVLDLPDELDRATPEFVRAETGFTIGGVAPLGHVSPVPIAIDASLARFVTVYAAAGHPHCVFPATFDDLMRATGATASERIAN</sequence>
<dbReference type="OrthoDB" id="9798760at2"/>
<dbReference type="PANTHER" id="PTHR30411">
    <property type="entry name" value="CYTOPLASMIC PROTEIN"/>
    <property type="match status" value="1"/>
</dbReference>
<dbReference type="EMBL" id="PHIG01000031">
    <property type="protein sequence ID" value="PJK29844.1"/>
    <property type="molecule type" value="Genomic_DNA"/>
</dbReference>
<dbReference type="Proteomes" id="UP000229498">
    <property type="component" value="Unassembled WGS sequence"/>
</dbReference>
<dbReference type="InterPro" id="IPR036754">
    <property type="entry name" value="YbaK/aa-tRNA-synt-asso_dom_sf"/>
</dbReference>
<dbReference type="RefSeq" id="WP_109793121.1">
    <property type="nucleotide sequence ID" value="NZ_PHIG01000031.1"/>
</dbReference>
<organism evidence="2 3">
    <name type="scientific">Minwuia thermotolerans</name>
    <dbReference type="NCBI Taxonomy" id="2056226"/>
    <lineage>
        <taxon>Bacteria</taxon>
        <taxon>Pseudomonadati</taxon>
        <taxon>Pseudomonadota</taxon>
        <taxon>Alphaproteobacteria</taxon>
        <taxon>Minwuiales</taxon>
        <taxon>Minwuiaceae</taxon>
        <taxon>Minwuia</taxon>
    </lineage>
</organism>
<dbReference type="GO" id="GO:0002161">
    <property type="term" value="F:aminoacyl-tRNA deacylase activity"/>
    <property type="evidence" value="ECO:0007669"/>
    <property type="project" value="InterPro"/>
</dbReference>
<evidence type="ECO:0000313" key="2">
    <source>
        <dbReference type="EMBL" id="PJK29844.1"/>
    </source>
</evidence>
<reference evidence="2 3" key="1">
    <citation type="submission" date="2017-11" db="EMBL/GenBank/DDBJ databases">
        <title>Draft genome sequence of Rhizobiales bacterium SY3-13.</title>
        <authorList>
            <person name="Sun C."/>
        </authorList>
    </citation>
    <scope>NUCLEOTIDE SEQUENCE [LARGE SCALE GENOMIC DNA]</scope>
    <source>
        <strain evidence="2 3">SY3-13</strain>
    </source>
</reference>
<dbReference type="CDD" id="cd04333">
    <property type="entry name" value="ProX_deacylase"/>
    <property type="match status" value="1"/>
</dbReference>
<evidence type="ECO:0000313" key="3">
    <source>
        <dbReference type="Proteomes" id="UP000229498"/>
    </source>
</evidence>
<proteinExistence type="predicted"/>
<feature type="domain" description="YbaK/aminoacyl-tRNA synthetase-associated" evidence="1">
    <location>
        <begin position="34"/>
        <end position="153"/>
    </location>
</feature>
<accession>A0A2M9G2D6</accession>
<gene>
    <name evidence="2" type="ORF">CVT23_08690</name>
</gene>
<comment type="caution">
    <text evidence="2">The sequence shown here is derived from an EMBL/GenBank/DDBJ whole genome shotgun (WGS) entry which is preliminary data.</text>
</comment>
<dbReference type="Gene3D" id="3.90.960.10">
    <property type="entry name" value="YbaK/aminoacyl-tRNA synthetase-associated domain"/>
    <property type="match status" value="1"/>
</dbReference>
<keyword evidence="3" id="KW-1185">Reference proteome</keyword>
<dbReference type="Pfam" id="PF04073">
    <property type="entry name" value="tRNA_edit"/>
    <property type="match status" value="1"/>
</dbReference>
<evidence type="ECO:0000259" key="1">
    <source>
        <dbReference type="Pfam" id="PF04073"/>
    </source>
</evidence>
<dbReference type="PANTHER" id="PTHR30411:SF1">
    <property type="entry name" value="CYTOPLASMIC PROTEIN"/>
    <property type="match status" value="1"/>
</dbReference>
<dbReference type="SUPFAM" id="SSF55826">
    <property type="entry name" value="YbaK/ProRS associated domain"/>
    <property type="match status" value="1"/>
</dbReference>
<dbReference type="InterPro" id="IPR007214">
    <property type="entry name" value="YbaK/aa-tRNA-synth-assoc-dom"/>
</dbReference>
<protein>
    <submittedName>
        <fullName evidence="2">Aminoacyl-tRNA deacylase</fullName>
    </submittedName>
</protein>
<name>A0A2M9G2D6_9PROT</name>